<feature type="compositionally biased region" description="Low complexity" evidence="1">
    <location>
        <begin position="301"/>
        <end position="316"/>
    </location>
</feature>
<evidence type="ECO:0000256" key="1">
    <source>
        <dbReference type="SAM" id="MobiDB-lite"/>
    </source>
</evidence>
<protein>
    <submittedName>
        <fullName evidence="4">Predicted GTPase</fullName>
    </submittedName>
</protein>
<name>A0A2X2YNK4_9ACTO</name>
<feature type="transmembrane region" description="Helical" evidence="2">
    <location>
        <begin position="507"/>
        <end position="531"/>
    </location>
</feature>
<dbReference type="SMART" id="SM00382">
    <property type="entry name" value="AAA"/>
    <property type="match status" value="1"/>
</dbReference>
<feature type="domain" description="AAA+ ATPase" evidence="3">
    <location>
        <begin position="60"/>
        <end position="253"/>
    </location>
</feature>
<dbReference type="Proteomes" id="UP000250245">
    <property type="component" value="Unassembled WGS sequence"/>
</dbReference>
<keyword evidence="2" id="KW-0812">Transmembrane</keyword>
<organism evidence="4 5">
    <name type="scientific">Mobiluncus curtisii</name>
    <dbReference type="NCBI Taxonomy" id="2051"/>
    <lineage>
        <taxon>Bacteria</taxon>
        <taxon>Bacillati</taxon>
        <taxon>Actinomycetota</taxon>
        <taxon>Actinomycetes</taxon>
        <taxon>Actinomycetales</taxon>
        <taxon>Actinomycetaceae</taxon>
        <taxon>Mobiluncus</taxon>
    </lineage>
</organism>
<dbReference type="GeneID" id="55565833"/>
<feature type="compositionally biased region" description="Low complexity" evidence="1">
    <location>
        <begin position="404"/>
        <end position="417"/>
    </location>
</feature>
<sequence length="623" mass="67246">MPRNNPEQRKNRMQAALQRALECLADAQVTSSAETFLTRTHEDLRRLEEQLARRDALDPQVTVVAVAGPSGTGKSTVVNTLLRRNGLVPTGTHRPTTTELVAYVDAEVTGAPFLELSGISRSVSVEFCSTGSNLVGENQREAGEAHQVRSSRGNHLIVVEVPDTLLVPELTSAVSQVLETADLILWTTDSQKYADAAFHRQISTFPRQQNSYFVLTHTEGLTASQQGTLNQELAAIAERLGVSSEILQISVYEDSSLAQFRETVAEISRAPEARWRSEQAAISRIAMRSCQDLELKMNGESSPLSDSSPSDSASPSTAEKKLVDQVAQVSGLVAVQTNFFKRYLQAGGFWTLWPVLNWLAGIKPLASSSENSAITVGETAADEPVDDNSVQSSADSSAEHPSEDSTAAASTDASTSTGEVEGSATPQADSLNRVSTQVNTAGITSAARAYAVVVSTDRPSKWINFAQLKAIELSGNLASALTLALESWKFPARPTRTWWRIWRIGHWFWLAALLGGLLWSLIAGVAFLGGAGTSAVGRMVGPAPLPLVIFAVAIVGTLAWSLAGAKMLRRGAQNYGKECADKFRALILEVTRQAFLVKMNQNLDVYPQLSELFLEMRGEAQSC</sequence>
<dbReference type="InterPro" id="IPR003593">
    <property type="entry name" value="AAA+_ATPase"/>
</dbReference>
<dbReference type="AlphaFoldDB" id="A0A2X2YNK4"/>
<feature type="transmembrane region" description="Helical" evidence="2">
    <location>
        <begin position="543"/>
        <end position="563"/>
    </location>
</feature>
<dbReference type="RefSeq" id="WP_236589601.1">
    <property type="nucleotide sequence ID" value="NZ_CP068112.1"/>
</dbReference>
<feature type="region of interest" description="Disordered" evidence="1">
    <location>
        <begin position="380"/>
        <end position="431"/>
    </location>
</feature>
<proteinExistence type="predicted"/>
<reference evidence="4 5" key="1">
    <citation type="submission" date="2018-06" db="EMBL/GenBank/DDBJ databases">
        <authorList>
            <consortium name="Pathogen Informatics"/>
            <person name="Doyle S."/>
        </authorList>
    </citation>
    <scope>NUCLEOTIDE SEQUENCE [LARGE SCALE GENOMIC DNA]</scope>
    <source>
        <strain evidence="4 5">NCTC11820</strain>
    </source>
</reference>
<evidence type="ECO:0000313" key="5">
    <source>
        <dbReference type="Proteomes" id="UP000250245"/>
    </source>
</evidence>
<dbReference type="InterPro" id="IPR027417">
    <property type="entry name" value="P-loop_NTPase"/>
</dbReference>
<feature type="region of interest" description="Disordered" evidence="1">
    <location>
        <begin position="297"/>
        <end position="319"/>
    </location>
</feature>
<gene>
    <name evidence="4" type="ORF">NCTC11820_00861</name>
</gene>
<dbReference type="SUPFAM" id="SSF52540">
    <property type="entry name" value="P-loop containing nucleoside triphosphate hydrolases"/>
    <property type="match status" value="1"/>
</dbReference>
<dbReference type="Gene3D" id="3.40.50.300">
    <property type="entry name" value="P-loop containing nucleotide triphosphate hydrolases"/>
    <property type="match status" value="1"/>
</dbReference>
<evidence type="ECO:0000256" key="2">
    <source>
        <dbReference type="SAM" id="Phobius"/>
    </source>
</evidence>
<accession>A0A2X2YNK4</accession>
<keyword evidence="2" id="KW-0472">Membrane</keyword>
<keyword evidence="2" id="KW-1133">Transmembrane helix</keyword>
<evidence type="ECO:0000313" key="4">
    <source>
        <dbReference type="EMBL" id="SQB64513.1"/>
    </source>
</evidence>
<evidence type="ECO:0000259" key="3">
    <source>
        <dbReference type="SMART" id="SM00382"/>
    </source>
</evidence>
<dbReference type="EMBL" id="UASJ01000001">
    <property type="protein sequence ID" value="SQB64513.1"/>
    <property type="molecule type" value="Genomic_DNA"/>
</dbReference>